<organism evidence="2 3">
    <name type="scientific">Streptomyces albidocamelliae</name>
    <dbReference type="NCBI Taxonomy" id="2981135"/>
    <lineage>
        <taxon>Bacteria</taxon>
        <taxon>Bacillati</taxon>
        <taxon>Actinomycetota</taxon>
        <taxon>Actinomycetes</taxon>
        <taxon>Kitasatosporales</taxon>
        <taxon>Streptomycetaceae</taxon>
        <taxon>Streptomyces</taxon>
    </lineage>
</organism>
<dbReference type="PROSITE" id="PS50943">
    <property type="entry name" value="HTH_CROC1"/>
    <property type="match status" value="1"/>
</dbReference>
<gene>
    <name evidence="2" type="ORF">N8I86_38860</name>
</gene>
<dbReference type="InterPro" id="IPR001387">
    <property type="entry name" value="Cro/C1-type_HTH"/>
</dbReference>
<evidence type="ECO:0000259" key="1">
    <source>
        <dbReference type="PROSITE" id="PS50943"/>
    </source>
</evidence>
<keyword evidence="2" id="KW-0614">Plasmid</keyword>
<accession>A0ABY6F1J6</accession>
<dbReference type="Gene3D" id="1.10.260.40">
    <property type="entry name" value="lambda repressor-like DNA-binding domains"/>
    <property type="match status" value="1"/>
</dbReference>
<sequence>MDHAVDELLRRSPDLPPPAVRSLLRRAHRLTQQEVAEALGVHRIQVVRWEGGQAEPRNPHRRTYARLLAGLAEQHPEVLSRAEGD</sequence>
<protein>
    <submittedName>
        <fullName evidence="2">Helix-turn-helix domain-containing protein</fullName>
    </submittedName>
</protein>
<geneLocation type="plasmid" evidence="2 3">
    <name>punmamed3</name>
</geneLocation>
<keyword evidence="3" id="KW-1185">Reference proteome</keyword>
<proteinExistence type="predicted"/>
<feature type="domain" description="HTH cro/C1-type" evidence="1">
    <location>
        <begin position="24"/>
        <end position="56"/>
    </location>
</feature>
<evidence type="ECO:0000313" key="2">
    <source>
        <dbReference type="EMBL" id="UXY40528.1"/>
    </source>
</evidence>
<dbReference type="Pfam" id="PF01381">
    <property type="entry name" value="HTH_3"/>
    <property type="match status" value="1"/>
</dbReference>
<dbReference type="SMART" id="SM00530">
    <property type="entry name" value="HTH_XRE"/>
    <property type="match status" value="1"/>
</dbReference>
<reference evidence="2" key="1">
    <citation type="submission" date="2022-10" db="EMBL/GenBank/DDBJ databases">
        <authorList>
            <person name="Mo P."/>
        </authorList>
    </citation>
    <scope>NUCLEOTIDE SEQUENCE</scope>
    <source>
        <strain evidence="2">HUAS 14-6</strain>
        <plasmid evidence="2">punmamed3</plasmid>
    </source>
</reference>
<dbReference type="Proteomes" id="UP001060733">
    <property type="component" value="Plasmid punmamed3"/>
</dbReference>
<dbReference type="SUPFAM" id="SSF47413">
    <property type="entry name" value="lambda repressor-like DNA-binding domains"/>
    <property type="match status" value="1"/>
</dbReference>
<dbReference type="RefSeq" id="WP_263280360.1">
    <property type="nucleotide sequence ID" value="NZ_CP106797.1"/>
</dbReference>
<dbReference type="EMBL" id="CP106797">
    <property type="protein sequence ID" value="UXY40528.1"/>
    <property type="molecule type" value="Genomic_DNA"/>
</dbReference>
<evidence type="ECO:0000313" key="3">
    <source>
        <dbReference type="Proteomes" id="UP001060733"/>
    </source>
</evidence>
<name>A0ABY6F1J6_9ACTN</name>
<dbReference type="CDD" id="cd00093">
    <property type="entry name" value="HTH_XRE"/>
    <property type="match status" value="1"/>
</dbReference>
<dbReference type="InterPro" id="IPR010982">
    <property type="entry name" value="Lambda_DNA-bd_dom_sf"/>
</dbReference>